<proteinExistence type="predicted"/>
<accession>A0ABX5XVY6</accession>
<name>A0ABX5XVY6_9BACT</name>
<evidence type="ECO:0000313" key="2">
    <source>
        <dbReference type="Proteomes" id="UP000318081"/>
    </source>
</evidence>
<gene>
    <name evidence="1" type="ORF">TBK1r_51850</name>
</gene>
<evidence type="ECO:0000313" key="1">
    <source>
        <dbReference type="EMBL" id="QDV86167.1"/>
    </source>
</evidence>
<protein>
    <submittedName>
        <fullName evidence="1">Uncharacterized protein</fullName>
    </submittedName>
</protein>
<sequence>MPVTAGDSQRALAEQTSCRLMVCRVARSRLTSLSLVAVTYALLDNELGIPPRTVLIGLRPRRRCCSLALGAILILRSLAITSAGRRLRSDDPSHTPVAERWPARLLHRHHHSHSPCLPLSVSPSLASRSLPSFSDGHPVPDGCQSTGILPAVPNHDDRTKIRLQTGVSRGIRCSSQRFFASA</sequence>
<reference evidence="1 2" key="1">
    <citation type="submission" date="2019-02" db="EMBL/GenBank/DDBJ databases">
        <title>Deep-cultivation of Planctomycetes and their phenomic and genomic characterization uncovers novel biology.</title>
        <authorList>
            <person name="Wiegand S."/>
            <person name="Jogler M."/>
            <person name="Boedeker C."/>
            <person name="Pinto D."/>
            <person name="Vollmers J."/>
            <person name="Rivas-Marin E."/>
            <person name="Kohn T."/>
            <person name="Peeters S.H."/>
            <person name="Heuer A."/>
            <person name="Rast P."/>
            <person name="Oberbeckmann S."/>
            <person name="Bunk B."/>
            <person name="Jeske O."/>
            <person name="Meyerdierks A."/>
            <person name="Storesund J.E."/>
            <person name="Kallscheuer N."/>
            <person name="Luecker S."/>
            <person name="Lage O.M."/>
            <person name="Pohl T."/>
            <person name="Merkel B.J."/>
            <person name="Hornburger P."/>
            <person name="Mueller R.-W."/>
            <person name="Bruemmer F."/>
            <person name="Labrenz M."/>
            <person name="Spormann A.M."/>
            <person name="Op den Camp H."/>
            <person name="Overmann J."/>
            <person name="Amann R."/>
            <person name="Jetten M.S.M."/>
            <person name="Mascher T."/>
            <person name="Medema M.H."/>
            <person name="Devos D.P."/>
            <person name="Kaster A.-K."/>
            <person name="Ovreas L."/>
            <person name="Rohde M."/>
            <person name="Galperin M.Y."/>
            <person name="Jogler C."/>
        </authorList>
    </citation>
    <scope>NUCLEOTIDE SEQUENCE [LARGE SCALE GENOMIC DNA]</scope>
    <source>
        <strain evidence="1 2">TBK1r</strain>
    </source>
</reference>
<dbReference type="EMBL" id="CP036432">
    <property type="protein sequence ID" value="QDV86167.1"/>
    <property type="molecule type" value="Genomic_DNA"/>
</dbReference>
<dbReference type="Proteomes" id="UP000318081">
    <property type="component" value="Chromosome"/>
</dbReference>
<keyword evidence="2" id="KW-1185">Reference proteome</keyword>
<organism evidence="1 2">
    <name type="scientific">Stieleria magnilauensis</name>
    <dbReference type="NCBI Taxonomy" id="2527963"/>
    <lineage>
        <taxon>Bacteria</taxon>
        <taxon>Pseudomonadati</taxon>
        <taxon>Planctomycetota</taxon>
        <taxon>Planctomycetia</taxon>
        <taxon>Pirellulales</taxon>
        <taxon>Pirellulaceae</taxon>
        <taxon>Stieleria</taxon>
    </lineage>
</organism>